<protein>
    <submittedName>
        <fullName evidence="1">Uncharacterized protein</fullName>
    </submittedName>
</protein>
<sequence length="229" mass="26081">MDSNLKSVVAGHKGAVMKLLFKFDELKSNTNTEVDEVKALDDAVTQKQKTLIDLNSRLLDQTSEEYLEQKITDSDELNANAYNTAHEVRVDMNTCTIDSMNEQYSIHSPAETEIEKFWTLESIGINTCENTDYSQTYQNTATRTESTRQSCHGNLIIKIYFQICPLLKVRQRTYSNGSYTSDRTYIHLRKSSKLATKTAWKSTPATSGVKLRSHIDTCQELVTCKEDRL</sequence>
<reference evidence="1 2" key="1">
    <citation type="submission" date="2020-06" db="EMBL/GenBank/DDBJ databases">
        <authorList>
            <person name="Li R."/>
            <person name="Bekaert M."/>
        </authorList>
    </citation>
    <scope>NUCLEOTIDE SEQUENCE [LARGE SCALE GENOMIC DNA]</scope>
    <source>
        <strain evidence="2">wild</strain>
    </source>
</reference>
<proteinExistence type="predicted"/>
<organism evidence="1 2">
    <name type="scientific">Mytilus coruscus</name>
    <name type="common">Sea mussel</name>
    <dbReference type="NCBI Taxonomy" id="42192"/>
    <lineage>
        <taxon>Eukaryota</taxon>
        <taxon>Metazoa</taxon>
        <taxon>Spiralia</taxon>
        <taxon>Lophotrochozoa</taxon>
        <taxon>Mollusca</taxon>
        <taxon>Bivalvia</taxon>
        <taxon>Autobranchia</taxon>
        <taxon>Pteriomorphia</taxon>
        <taxon>Mytilida</taxon>
        <taxon>Mytiloidea</taxon>
        <taxon>Mytilidae</taxon>
        <taxon>Mytilinae</taxon>
        <taxon>Mytilus</taxon>
    </lineage>
</organism>
<accession>A0A6J8CQF6</accession>
<keyword evidence="2" id="KW-1185">Reference proteome</keyword>
<dbReference type="AlphaFoldDB" id="A0A6J8CQF6"/>
<name>A0A6J8CQF6_MYTCO</name>
<dbReference type="EMBL" id="CACVKT020005968">
    <property type="protein sequence ID" value="CAC5398743.1"/>
    <property type="molecule type" value="Genomic_DNA"/>
</dbReference>
<evidence type="ECO:0000313" key="2">
    <source>
        <dbReference type="Proteomes" id="UP000507470"/>
    </source>
</evidence>
<gene>
    <name evidence="1" type="ORF">MCOR_33085</name>
</gene>
<evidence type="ECO:0000313" key="1">
    <source>
        <dbReference type="EMBL" id="CAC5398743.1"/>
    </source>
</evidence>
<dbReference type="Proteomes" id="UP000507470">
    <property type="component" value="Unassembled WGS sequence"/>
</dbReference>